<evidence type="ECO:0000256" key="1">
    <source>
        <dbReference type="SAM" id="Phobius"/>
    </source>
</evidence>
<dbReference type="EMBL" id="CAJVCH010199891">
    <property type="protein sequence ID" value="CAG7730756.1"/>
    <property type="molecule type" value="Genomic_DNA"/>
</dbReference>
<keyword evidence="3" id="KW-1185">Reference proteome</keyword>
<reference evidence="2" key="1">
    <citation type="submission" date="2021-06" db="EMBL/GenBank/DDBJ databases">
        <authorList>
            <person name="Hodson N. C."/>
            <person name="Mongue J. A."/>
            <person name="Jaron S. K."/>
        </authorList>
    </citation>
    <scope>NUCLEOTIDE SEQUENCE</scope>
</reference>
<gene>
    <name evidence="2" type="ORF">AFUS01_LOCUS19377</name>
</gene>
<comment type="caution">
    <text evidence="2">The sequence shown here is derived from an EMBL/GenBank/DDBJ whole genome shotgun (WGS) entry which is preliminary data.</text>
</comment>
<name>A0A8J2K947_9HEXA</name>
<keyword evidence="1" id="KW-1133">Transmembrane helix</keyword>
<protein>
    <submittedName>
        <fullName evidence="2">Uncharacterized protein</fullName>
    </submittedName>
</protein>
<keyword evidence="1" id="KW-0472">Membrane</keyword>
<evidence type="ECO:0000313" key="3">
    <source>
        <dbReference type="Proteomes" id="UP000708208"/>
    </source>
</evidence>
<feature type="transmembrane region" description="Helical" evidence="1">
    <location>
        <begin position="127"/>
        <end position="152"/>
    </location>
</feature>
<sequence>MPLLMAYYLKFPHWVVHLGFGIGQAQFVTYLCLTWYGNQFVYAFQGIEYSFGILYMLKEMKLGRNRYTTFETLRAPEVFIRNYRMLQILHSKAMSLYSGVVLPVHQLCYLTTASYCIYCSLALKGIIAVATMAGAFIILYWLLVAFTVFATIHRESQAVLNTWKVRKHDRWEQKTLKSLRPIKIQLGDYSFCDHSMIVTMFKSICEGAVDLVMVKGV</sequence>
<organism evidence="2 3">
    <name type="scientific">Allacma fusca</name>
    <dbReference type="NCBI Taxonomy" id="39272"/>
    <lineage>
        <taxon>Eukaryota</taxon>
        <taxon>Metazoa</taxon>
        <taxon>Ecdysozoa</taxon>
        <taxon>Arthropoda</taxon>
        <taxon>Hexapoda</taxon>
        <taxon>Collembola</taxon>
        <taxon>Symphypleona</taxon>
        <taxon>Sminthuridae</taxon>
        <taxon>Allacma</taxon>
    </lineage>
</organism>
<feature type="transmembrane region" description="Helical" evidence="1">
    <location>
        <begin position="94"/>
        <end position="115"/>
    </location>
</feature>
<dbReference type="Proteomes" id="UP000708208">
    <property type="component" value="Unassembled WGS sequence"/>
</dbReference>
<proteinExistence type="predicted"/>
<keyword evidence="1" id="KW-0812">Transmembrane</keyword>
<dbReference type="AlphaFoldDB" id="A0A8J2K947"/>
<accession>A0A8J2K947</accession>
<evidence type="ECO:0000313" key="2">
    <source>
        <dbReference type="EMBL" id="CAG7730756.1"/>
    </source>
</evidence>